<evidence type="ECO:0000313" key="1">
    <source>
        <dbReference type="EMBL" id="GEU43459.1"/>
    </source>
</evidence>
<organism evidence="1">
    <name type="scientific">Tanacetum cinerariifolium</name>
    <name type="common">Dalmatian daisy</name>
    <name type="synonym">Chrysanthemum cinerariifolium</name>
    <dbReference type="NCBI Taxonomy" id="118510"/>
    <lineage>
        <taxon>Eukaryota</taxon>
        <taxon>Viridiplantae</taxon>
        <taxon>Streptophyta</taxon>
        <taxon>Embryophyta</taxon>
        <taxon>Tracheophyta</taxon>
        <taxon>Spermatophyta</taxon>
        <taxon>Magnoliopsida</taxon>
        <taxon>eudicotyledons</taxon>
        <taxon>Gunneridae</taxon>
        <taxon>Pentapetalae</taxon>
        <taxon>asterids</taxon>
        <taxon>campanulids</taxon>
        <taxon>Asterales</taxon>
        <taxon>Asteraceae</taxon>
        <taxon>Asteroideae</taxon>
        <taxon>Anthemideae</taxon>
        <taxon>Anthemidinae</taxon>
        <taxon>Tanacetum</taxon>
    </lineage>
</organism>
<gene>
    <name evidence="1" type="ORF">Tci_015437</name>
</gene>
<dbReference type="AlphaFoldDB" id="A0A6L2K391"/>
<comment type="caution">
    <text evidence="1">The sequence shown here is derived from an EMBL/GenBank/DDBJ whole genome shotgun (WGS) entry which is preliminary data.</text>
</comment>
<protein>
    <recommendedName>
        <fullName evidence="2">Integrase, catalytic region, zinc finger, CCHC-type, peptidase aspartic, catalytic</fullName>
    </recommendedName>
</protein>
<evidence type="ECO:0008006" key="2">
    <source>
        <dbReference type="Google" id="ProtNLM"/>
    </source>
</evidence>
<dbReference type="EMBL" id="BKCJ010001711">
    <property type="protein sequence ID" value="GEU43459.1"/>
    <property type="molecule type" value="Genomic_DNA"/>
</dbReference>
<accession>A0A6L2K391</accession>
<reference evidence="1" key="1">
    <citation type="journal article" date="2019" name="Sci. Rep.">
        <title>Draft genome of Tanacetum cinerariifolium, the natural source of mosquito coil.</title>
        <authorList>
            <person name="Yamashiro T."/>
            <person name="Shiraishi A."/>
            <person name="Satake H."/>
            <person name="Nakayama K."/>
        </authorList>
    </citation>
    <scope>NUCLEOTIDE SEQUENCE</scope>
</reference>
<name>A0A6L2K391_TANCI</name>
<sequence length="737" mass="84716">MEEFATNDKANYYSGIESIIVNGKRAYELKGKFLEDLCDNAFSETNRKDAVEHIKYFLKIVDPINLPNVNYERLRLFVFLILLVGNARKWFDEFKDYGAKAIRDPRNFTFEKWLALKLANHMIMDPFTKNVLWDFWNMSNDYEGVAEEFSDVEKANNDGEQEMDDIFRIKTNLFDYETPTKTYKDYENKLNNELEEPWSKDGVPYETYDHICEPFHFINGKAKWDDEEYVVVKENEYNDLTITSEDACRAYQEIFRIMDEGWMAMTFLIVVASLRFPSTNNQLRTSSNLRNHATIQDDKESGQILDEKQLAFFTDPSILNGQAAQTTIPNIATFQTEDLDVYDSDCDDISNAKAVLMASLSNYGSNVILEIKPTLYDDSVIYSQHAASPVVNDEKILILEEVSRSKMLAKQNDPMSKEKKVNTTPINYVELNLLSKDFGKCFVPQQELFAEQAFWLQTLHHNTDQSALSPVKIEAPKELPKITAYMQNKNVRISYTPISNMKNKVKVQCKKVESKSNKKNRVKDPICDANVKHTMLNVNSELIYVKCKQCMFDANHDVCFFDFVNDVNVRSKSKSAKKIQQHNIWKPTGKVFTEVGYKWKPIGRLFTLVGNSCPLTRFTLTKAVHLPKTTYTSGETQKQETKVYSRRPKQVTSIGIRSQLMNSVSKFLGTVRLKNGQISKIIGYGDYQLGNIFVSRNLEGIDLLSGSRDTNLYTISLDDMLKTSPTYLLSKASNTKS</sequence>
<proteinExistence type="predicted"/>